<dbReference type="Gene3D" id="1.10.10.10">
    <property type="entry name" value="Winged helix-like DNA-binding domain superfamily/Winged helix DNA-binding domain"/>
    <property type="match status" value="1"/>
</dbReference>
<dbReference type="PRINTS" id="PR00778">
    <property type="entry name" value="HTHARSR"/>
</dbReference>
<dbReference type="InterPro" id="IPR036388">
    <property type="entry name" value="WH-like_DNA-bd_sf"/>
</dbReference>
<organism evidence="2">
    <name type="scientific">uncultured Acidimicrobiales bacterium</name>
    <dbReference type="NCBI Taxonomy" id="310071"/>
    <lineage>
        <taxon>Bacteria</taxon>
        <taxon>Bacillati</taxon>
        <taxon>Actinomycetota</taxon>
        <taxon>Acidimicrobiia</taxon>
        <taxon>Acidimicrobiales</taxon>
        <taxon>environmental samples</taxon>
    </lineage>
</organism>
<reference evidence="2" key="1">
    <citation type="submission" date="2020-02" db="EMBL/GenBank/DDBJ databases">
        <authorList>
            <person name="Meier V. D."/>
        </authorList>
    </citation>
    <scope>NUCLEOTIDE SEQUENCE</scope>
    <source>
        <strain evidence="2">AVDCRST_MAG20</strain>
    </source>
</reference>
<name>A0A6J4HHC8_9ACTN</name>
<dbReference type="PROSITE" id="PS50987">
    <property type="entry name" value="HTH_ARSR_2"/>
    <property type="match status" value="1"/>
</dbReference>
<dbReference type="CDD" id="cd00090">
    <property type="entry name" value="HTH_ARSR"/>
    <property type="match status" value="1"/>
</dbReference>
<dbReference type="AlphaFoldDB" id="A0A6J4HHC8"/>
<accession>A0A6J4HHC8</accession>
<dbReference type="GO" id="GO:0003700">
    <property type="term" value="F:DNA-binding transcription factor activity"/>
    <property type="evidence" value="ECO:0007669"/>
    <property type="project" value="InterPro"/>
</dbReference>
<feature type="domain" description="HTH arsR-type" evidence="1">
    <location>
        <begin position="1"/>
        <end position="106"/>
    </location>
</feature>
<proteinExistence type="predicted"/>
<dbReference type="InterPro" id="IPR001845">
    <property type="entry name" value="HTH_ArsR_DNA-bd_dom"/>
</dbReference>
<dbReference type="InterPro" id="IPR036390">
    <property type="entry name" value="WH_DNA-bd_sf"/>
</dbReference>
<dbReference type="SMART" id="SM00418">
    <property type="entry name" value="HTH_ARSR"/>
    <property type="match status" value="1"/>
</dbReference>
<gene>
    <name evidence="2" type="ORF">AVDCRST_MAG20-840</name>
</gene>
<dbReference type="InterPro" id="IPR011991">
    <property type="entry name" value="ArsR-like_HTH"/>
</dbReference>
<dbReference type="SUPFAM" id="SSF46785">
    <property type="entry name" value="Winged helix' DNA-binding domain"/>
    <property type="match status" value="1"/>
</dbReference>
<dbReference type="PANTHER" id="PTHR38600">
    <property type="entry name" value="TRANSCRIPTIONAL REGULATORY PROTEIN"/>
    <property type="match status" value="1"/>
</dbReference>
<dbReference type="Pfam" id="PF12840">
    <property type="entry name" value="HTH_20"/>
    <property type="match status" value="1"/>
</dbReference>
<dbReference type="PANTHER" id="PTHR38600:SF2">
    <property type="entry name" value="SLL0088 PROTEIN"/>
    <property type="match status" value="1"/>
</dbReference>
<evidence type="ECO:0000313" key="2">
    <source>
        <dbReference type="EMBL" id="CAA9223205.1"/>
    </source>
</evidence>
<dbReference type="EMBL" id="CADCSY010000035">
    <property type="protein sequence ID" value="CAA9223205.1"/>
    <property type="molecule type" value="Genomic_DNA"/>
</dbReference>
<sequence>MTAAGGGDAEGVFDALGDPTRRAVLGAVATAGPVTATELARRFPVSRQAVVKHLGALAGAGLVAPERTGREVRYHLVPAPLDDAATWLRHVGGAWDDRIERLRAHLDPGPSVDGST</sequence>
<protein>
    <submittedName>
        <fullName evidence="2">Transcriptional regulator, ArsR family</fullName>
    </submittedName>
</protein>
<evidence type="ECO:0000259" key="1">
    <source>
        <dbReference type="PROSITE" id="PS50987"/>
    </source>
</evidence>
<dbReference type="NCBIfam" id="NF033788">
    <property type="entry name" value="HTH_metalloreg"/>
    <property type="match status" value="1"/>
</dbReference>